<name>A0A0L0SD58_ALLM3</name>
<feature type="compositionally biased region" description="Low complexity" evidence="1">
    <location>
        <begin position="1"/>
        <end position="11"/>
    </location>
</feature>
<keyword evidence="3" id="KW-1185">Reference proteome</keyword>
<protein>
    <submittedName>
        <fullName evidence="2">Uncharacterized protein</fullName>
    </submittedName>
</protein>
<evidence type="ECO:0000313" key="2">
    <source>
        <dbReference type="EMBL" id="KNE60340.1"/>
    </source>
</evidence>
<dbReference type="EMBL" id="GG745336">
    <property type="protein sequence ID" value="KNE60340.1"/>
    <property type="molecule type" value="Genomic_DNA"/>
</dbReference>
<dbReference type="AlphaFoldDB" id="A0A0L0SD58"/>
<reference evidence="2 3" key="1">
    <citation type="submission" date="2009-11" db="EMBL/GenBank/DDBJ databases">
        <title>Annotation of Allomyces macrogynus ATCC 38327.</title>
        <authorList>
            <consortium name="The Broad Institute Genome Sequencing Platform"/>
            <person name="Russ C."/>
            <person name="Cuomo C."/>
            <person name="Burger G."/>
            <person name="Gray M.W."/>
            <person name="Holland P.W.H."/>
            <person name="King N."/>
            <person name="Lang F.B.F."/>
            <person name="Roger A.J."/>
            <person name="Ruiz-Trillo I."/>
            <person name="Young S.K."/>
            <person name="Zeng Q."/>
            <person name="Gargeya S."/>
            <person name="Fitzgerald M."/>
            <person name="Haas B."/>
            <person name="Abouelleil A."/>
            <person name="Alvarado L."/>
            <person name="Arachchi H.M."/>
            <person name="Berlin A."/>
            <person name="Chapman S.B."/>
            <person name="Gearin G."/>
            <person name="Goldberg J."/>
            <person name="Griggs A."/>
            <person name="Gujja S."/>
            <person name="Hansen M."/>
            <person name="Heiman D."/>
            <person name="Howarth C."/>
            <person name="Larimer J."/>
            <person name="Lui A."/>
            <person name="MacDonald P.J.P."/>
            <person name="McCowen C."/>
            <person name="Montmayeur A."/>
            <person name="Murphy C."/>
            <person name="Neiman D."/>
            <person name="Pearson M."/>
            <person name="Priest M."/>
            <person name="Roberts A."/>
            <person name="Saif S."/>
            <person name="Shea T."/>
            <person name="Sisk P."/>
            <person name="Stolte C."/>
            <person name="Sykes S."/>
            <person name="Wortman J."/>
            <person name="Nusbaum C."/>
            <person name="Birren B."/>
        </authorList>
    </citation>
    <scope>NUCLEOTIDE SEQUENCE [LARGE SCALE GENOMIC DNA]</scope>
    <source>
        <strain evidence="2 3">ATCC 38327</strain>
    </source>
</reference>
<feature type="region of interest" description="Disordered" evidence="1">
    <location>
        <begin position="1"/>
        <end position="20"/>
    </location>
</feature>
<dbReference type="VEuPathDB" id="FungiDB:AMAG_05737"/>
<proteinExistence type="predicted"/>
<reference evidence="3" key="2">
    <citation type="submission" date="2009-11" db="EMBL/GenBank/DDBJ databases">
        <title>The Genome Sequence of Allomyces macrogynus strain ATCC 38327.</title>
        <authorList>
            <consortium name="The Broad Institute Genome Sequencing Platform"/>
            <person name="Russ C."/>
            <person name="Cuomo C."/>
            <person name="Shea T."/>
            <person name="Young S.K."/>
            <person name="Zeng Q."/>
            <person name="Koehrsen M."/>
            <person name="Haas B."/>
            <person name="Borodovsky M."/>
            <person name="Guigo R."/>
            <person name="Alvarado L."/>
            <person name="Berlin A."/>
            <person name="Borenstein D."/>
            <person name="Chen Z."/>
            <person name="Engels R."/>
            <person name="Freedman E."/>
            <person name="Gellesch M."/>
            <person name="Goldberg J."/>
            <person name="Griggs A."/>
            <person name="Gujja S."/>
            <person name="Heiman D."/>
            <person name="Hepburn T."/>
            <person name="Howarth C."/>
            <person name="Jen D."/>
            <person name="Larson L."/>
            <person name="Lewis B."/>
            <person name="Mehta T."/>
            <person name="Park D."/>
            <person name="Pearson M."/>
            <person name="Roberts A."/>
            <person name="Saif S."/>
            <person name="Shenoy N."/>
            <person name="Sisk P."/>
            <person name="Stolte C."/>
            <person name="Sykes S."/>
            <person name="Walk T."/>
            <person name="White J."/>
            <person name="Yandava C."/>
            <person name="Burger G."/>
            <person name="Gray M.W."/>
            <person name="Holland P.W.H."/>
            <person name="King N."/>
            <person name="Lang F.B.F."/>
            <person name="Roger A.J."/>
            <person name="Ruiz-Trillo I."/>
            <person name="Lander E."/>
            <person name="Nusbaum C."/>
        </authorList>
    </citation>
    <scope>NUCLEOTIDE SEQUENCE [LARGE SCALE GENOMIC DNA]</scope>
    <source>
        <strain evidence="3">ATCC 38327</strain>
    </source>
</reference>
<organism evidence="2 3">
    <name type="scientific">Allomyces macrogynus (strain ATCC 38327)</name>
    <name type="common">Allomyces javanicus var. macrogynus</name>
    <dbReference type="NCBI Taxonomy" id="578462"/>
    <lineage>
        <taxon>Eukaryota</taxon>
        <taxon>Fungi</taxon>
        <taxon>Fungi incertae sedis</taxon>
        <taxon>Blastocladiomycota</taxon>
        <taxon>Blastocladiomycetes</taxon>
        <taxon>Blastocladiales</taxon>
        <taxon>Blastocladiaceae</taxon>
        <taxon>Allomyces</taxon>
    </lineage>
</organism>
<dbReference type="Proteomes" id="UP000054350">
    <property type="component" value="Unassembled WGS sequence"/>
</dbReference>
<accession>A0A0L0SD58</accession>
<gene>
    <name evidence="2" type="ORF">AMAG_05737</name>
</gene>
<sequence>MSLATTATTAAGGNDRRGKGPLRTLLAGAMAIPLPSDASSGRDPVGRLCTLARSMHLAVVATTAVQGVLTKAATFQHSPSVAGVEPTVFSVKLAKIGFGLLGPCLAFKFKSGDADTFRMLVMSLQREWERAAEDGGQQQQAVEEAPPGGMVPAGVLL</sequence>
<evidence type="ECO:0000256" key="1">
    <source>
        <dbReference type="SAM" id="MobiDB-lite"/>
    </source>
</evidence>
<evidence type="ECO:0000313" key="3">
    <source>
        <dbReference type="Proteomes" id="UP000054350"/>
    </source>
</evidence>